<organism evidence="1">
    <name type="scientific">marine sediment metagenome</name>
    <dbReference type="NCBI Taxonomy" id="412755"/>
    <lineage>
        <taxon>unclassified sequences</taxon>
        <taxon>metagenomes</taxon>
        <taxon>ecological metagenomes</taxon>
    </lineage>
</organism>
<dbReference type="EMBL" id="LAZR01000278">
    <property type="protein sequence ID" value="KKN77444.1"/>
    <property type="molecule type" value="Genomic_DNA"/>
</dbReference>
<evidence type="ECO:0000313" key="1">
    <source>
        <dbReference type="EMBL" id="KKN77444.1"/>
    </source>
</evidence>
<proteinExistence type="predicted"/>
<name>A0A0F9TE33_9ZZZZ</name>
<comment type="caution">
    <text evidence="1">The sequence shown here is derived from an EMBL/GenBank/DDBJ whole genome shotgun (WGS) entry which is preliminary data.</text>
</comment>
<dbReference type="AlphaFoldDB" id="A0A0F9TE33"/>
<gene>
    <name evidence="1" type="ORF">LCGC14_0360030</name>
</gene>
<accession>A0A0F9TE33</accession>
<reference evidence="1" key="1">
    <citation type="journal article" date="2015" name="Nature">
        <title>Complex archaea that bridge the gap between prokaryotes and eukaryotes.</title>
        <authorList>
            <person name="Spang A."/>
            <person name="Saw J.H."/>
            <person name="Jorgensen S.L."/>
            <person name="Zaremba-Niedzwiedzka K."/>
            <person name="Martijn J."/>
            <person name="Lind A.E."/>
            <person name="van Eijk R."/>
            <person name="Schleper C."/>
            <person name="Guy L."/>
            <person name="Ettema T.J."/>
        </authorList>
    </citation>
    <scope>NUCLEOTIDE SEQUENCE</scope>
</reference>
<protein>
    <submittedName>
        <fullName evidence="1">Uncharacterized protein</fullName>
    </submittedName>
</protein>
<sequence length="120" mass="14174">MVAENVELFNKSLLPHLCVFDSQYREERKMTCKTRRFYYVENTCTALEVNSNYLHLGIMPIIWCNAGLFGIICKEKIENMRDVLKDQENLPVLDKKPLTRIFHWDEVEKLDPKIARLLLA</sequence>